<dbReference type="AlphaFoldDB" id="A0A367X824"/>
<dbReference type="Proteomes" id="UP000252255">
    <property type="component" value="Unassembled WGS sequence"/>
</dbReference>
<organism evidence="1 2">
    <name type="scientific">Thalassospira profundimaris</name>
    <dbReference type="NCBI Taxonomy" id="502049"/>
    <lineage>
        <taxon>Bacteria</taxon>
        <taxon>Pseudomonadati</taxon>
        <taxon>Pseudomonadota</taxon>
        <taxon>Alphaproteobacteria</taxon>
        <taxon>Rhodospirillales</taxon>
        <taxon>Thalassospiraceae</taxon>
        <taxon>Thalassospira</taxon>
    </lineage>
</organism>
<accession>A0A367X824</accession>
<gene>
    <name evidence="1" type="ORF">TH30_00940</name>
</gene>
<reference evidence="1 2" key="1">
    <citation type="submission" date="2014-07" db="EMBL/GenBank/DDBJ databases">
        <title>Draft genome sequence of Thalassospira profundimaris PR54-5.</title>
        <authorList>
            <person name="Lai Q."/>
            <person name="Shao Z."/>
        </authorList>
    </citation>
    <scope>NUCLEOTIDE SEQUENCE [LARGE SCALE GENOMIC DNA]</scope>
    <source>
        <strain evidence="1 2">PR54-5</strain>
    </source>
</reference>
<dbReference type="EMBL" id="JPWI01000001">
    <property type="protein sequence ID" value="RCK48931.1"/>
    <property type="molecule type" value="Genomic_DNA"/>
</dbReference>
<sequence length="108" mass="12092">MNAPMSKTAIRKQEHRQKTTFGVAGMMFCDVIDHDQIVVARAILRAAQQVAEYADINPIDFLTDAITARAVDYAKRGFINADQAEAATLPLSFFADQYLGEQEERRNV</sequence>
<comment type="caution">
    <text evidence="1">The sequence shown here is derived from an EMBL/GenBank/DDBJ whole genome shotgun (WGS) entry which is preliminary data.</text>
</comment>
<proteinExistence type="predicted"/>
<protein>
    <submittedName>
        <fullName evidence="1">Uncharacterized protein</fullName>
    </submittedName>
</protein>
<evidence type="ECO:0000313" key="2">
    <source>
        <dbReference type="Proteomes" id="UP000252255"/>
    </source>
</evidence>
<evidence type="ECO:0000313" key="1">
    <source>
        <dbReference type="EMBL" id="RCK48931.1"/>
    </source>
</evidence>
<name>A0A367X824_9PROT</name>